<dbReference type="Proteomes" id="UP000318422">
    <property type="component" value="Unassembled WGS sequence"/>
</dbReference>
<reference evidence="2 3" key="1">
    <citation type="submission" date="2019-06" db="EMBL/GenBank/DDBJ databases">
        <title>Whole genome shotgun sequence of Zoogloea ramigera NBRC 15342.</title>
        <authorList>
            <person name="Hosoyama A."/>
            <person name="Uohara A."/>
            <person name="Ohji S."/>
            <person name="Ichikawa N."/>
        </authorList>
    </citation>
    <scope>NUCLEOTIDE SEQUENCE [LARGE SCALE GENOMIC DNA]</scope>
    <source>
        <strain evidence="2 3">NBRC 15342</strain>
    </source>
</reference>
<gene>
    <name evidence="2" type="ORF">ZRA01_20710</name>
</gene>
<evidence type="ECO:0000313" key="2">
    <source>
        <dbReference type="EMBL" id="GEC95998.1"/>
    </source>
</evidence>
<keyword evidence="1" id="KW-0472">Membrane</keyword>
<feature type="transmembrane region" description="Helical" evidence="1">
    <location>
        <begin position="25"/>
        <end position="43"/>
    </location>
</feature>
<accession>A0A4Y4CSW6</accession>
<comment type="caution">
    <text evidence="2">The sequence shown here is derived from an EMBL/GenBank/DDBJ whole genome shotgun (WGS) entry which is preliminary data.</text>
</comment>
<keyword evidence="3" id="KW-1185">Reference proteome</keyword>
<keyword evidence="1" id="KW-0812">Transmembrane</keyword>
<evidence type="ECO:0000313" key="3">
    <source>
        <dbReference type="Proteomes" id="UP000318422"/>
    </source>
</evidence>
<proteinExistence type="predicted"/>
<dbReference type="EMBL" id="BJNV01000032">
    <property type="protein sequence ID" value="GEC95998.1"/>
    <property type="molecule type" value="Genomic_DNA"/>
</dbReference>
<organism evidence="2 3">
    <name type="scientific">Zoogloea ramigera</name>
    <dbReference type="NCBI Taxonomy" id="350"/>
    <lineage>
        <taxon>Bacteria</taxon>
        <taxon>Pseudomonadati</taxon>
        <taxon>Pseudomonadota</taxon>
        <taxon>Betaproteobacteria</taxon>
        <taxon>Rhodocyclales</taxon>
        <taxon>Zoogloeaceae</taxon>
        <taxon>Zoogloea</taxon>
    </lineage>
</organism>
<protein>
    <submittedName>
        <fullName evidence="2">Uncharacterized protein</fullName>
    </submittedName>
</protein>
<evidence type="ECO:0000256" key="1">
    <source>
        <dbReference type="SAM" id="Phobius"/>
    </source>
</evidence>
<dbReference type="AlphaFoldDB" id="A0A4Y4CSW6"/>
<keyword evidence="1" id="KW-1133">Transmembrane helix</keyword>
<name>A0A4Y4CSW6_ZOORA</name>
<sequence>MIRRIATMHLTETDLAQRRKASTRFAWVLGILAVGLYVVGFFIER</sequence>